<dbReference type="EMBL" id="CP113088">
    <property type="protein sequence ID" value="WAC01042.1"/>
    <property type="molecule type" value="Genomic_DNA"/>
</dbReference>
<name>A0A9E8MT79_9FLAO</name>
<dbReference type="Proteomes" id="UP001164705">
    <property type="component" value="Chromosome"/>
</dbReference>
<evidence type="ECO:0000313" key="1">
    <source>
        <dbReference type="EMBL" id="WAC01042.1"/>
    </source>
</evidence>
<gene>
    <name evidence="1" type="ORF">N7U66_12740</name>
</gene>
<evidence type="ECO:0000313" key="2">
    <source>
        <dbReference type="Proteomes" id="UP001164705"/>
    </source>
</evidence>
<sequence length="51" mass="5781">MKTQNQNVLFNHNSIVELNDRDISKIHGGSSEVIEIITRAATYGTWFDFGL</sequence>
<dbReference type="AlphaFoldDB" id="A0A9E8MT79"/>
<keyword evidence="2" id="KW-1185">Reference proteome</keyword>
<protein>
    <submittedName>
        <fullName evidence="1">Uncharacterized protein</fullName>
    </submittedName>
</protein>
<dbReference type="RefSeq" id="WP_267675590.1">
    <property type="nucleotide sequence ID" value="NZ_CP113088.1"/>
</dbReference>
<dbReference type="KEGG" id="lnu:N7U66_12740"/>
<accession>A0A9E8MT79</accession>
<organism evidence="1 2">
    <name type="scientific">Lacinutrix neustonica</name>
    <dbReference type="NCBI Taxonomy" id="2980107"/>
    <lineage>
        <taxon>Bacteria</taxon>
        <taxon>Pseudomonadati</taxon>
        <taxon>Bacteroidota</taxon>
        <taxon>Flavobacteriia</taxon>
        <taxon>Flavobacteriales</taxon>
        <taxon>Flavobacteriaceae</taxon>
        <taxon>Lacinutrix</taxon>
    </lineage>
</organism>
<proteinExistence type="predicted"/>
<reference evidence="1" key="1">
    <citation type="submission" date="2022-11" db="EMBL/GenBank/DDBJ databases">
        <title>Lacinutrix neustonica HL-RS19T sp. nov., isolated from the surface microlayer sample of brackish Lake Shihwa.</title>
        <authorList>
            <person name="Choi J.Y."/>
            <person name="Hwang C.Y."/>
        </authorList>
    </citation>
    <scope>NUCLEOTIDE SEQUENCE</scope>
    <source>
        <strain evidence="1">HL-RS19</strain>
    </source>
</reference>